<reference evidence="2" key="1">
    <citation type="submission" date="2020-10" db="EMBL/GenBank/DDBJ databases">
        <title>Whole-genome sequence of Luteibacter sp. EIF3.</title>
        <authorList>
            <person name="Friedrich I."/>
            <person name="Hertel R."/>
            <person name="Daniel R."/>
        </authorList>
    </citation>
    <scope>NUCLEOTIDE SEQUENCE</scope>
    <source>
        <strain evidence="2">EIF3</strain>
    </source>
</reference>
<dbReference type="EMBL" id="CP063231">
    <property type="protein sequence ID" value="URL56909.1"/>
    <property type="molecule type" value="Genomic_DNA"/>
</dbReference>
<evidence type="ECO:0000256" key="1">
    <source>
        <dbReference type="SAM" id="MobiDB-lite"/>
    </source>
</evidence>
<accession>A0ABY4SW25</accession>
<sequence>MSDFVTKSFTAFADQRALLTGPLTEVALAVRQYSGTDAVLVFDDVTGRLVDLDLRGTDVEIVERLSEPPKHYVGRYAPKDPEASDVSTPDETQKTRGRPKLGVVAREVTLLPKQWEWLADQPGGASATLRRLVDDARKGANPHQQKRAAQDAAYRFMQAIAGDLPGYEEATRALFADDKSRLEEHMAAWPDDIRDYALRLACGTGDEQHM</sequence>
<dbReference type="RefSeq" id="WP_250337876.1">
    <property type="nucleotide sequence ID" value="NZ_CP063231.1"/>
</dbReference>
<proteinExistence type="predicted"/>
<name>A0ABY4SW25_9GAMM</name>
<gene>
    <name evidence="2" type="ORF">IM816_09515</name>
</gene>
<protein>
    <submittedName>
        <fullName evidence="2">DUF2239 family protein</fullName>
    </submittedName>
</protein>
<organism evidence="2 3">
    <name type="scientific">Luteibacter flocculans</name>
    <dbReference type="NCBI Taxonomy" id="2780091"/>
    <lineage>
        <taxon>Bacteria</taxon>
        <taxon>Pseudomonadati</taxon>
        <taxon>Pseudomonadota</taxon>
        <taxon>Gammaproteobacteria</taxon>
        <taxon>Lysobacterales</taxon>
        <taxon>Rhodanobacteraceae</taxon>
        <taxon>Luteibacter</taxon>
    </lineage>
</organism>
<feature type="region of interest" description="Disordered" evidence="1">
    <location>
        <begin position="72"/>
        <end position="97"/>
    </location>
</feature>
<dbReference type="Proteomes" id="UP001056681">
    <property type="component" value="Chromosome"/>
</dbReference>
<dbReference type="Pfam" id="PF09998">
    <property type="entry name" value="DUF2239"/>
    <property type="match status" value="1"/>
</dbReference>
<evidence type="ECO:0000313" key="3">
    <source>
        <dbReference type="Proteomes" id="UP001056681"/>
    </source>
</evidence>
<dbReference type="InterPro" id="IPR018715">
    <property type="entry name" value="DUF2239"/>
</dbReference>
<evidence type="ECO:0000313" key="2">
    <source>
        <dbReference type="EMBL" id="URL56909.1"/>
    </source>
</evidence>
<keyword evidence="3" id="KW-1185">Reference proteome</keyword>